<feature type="transmembrane region" description="Helical" evidence="2">
    <location>
        <begin position="199"/>
        <end position="221"/>
    </location>
</feature>
<keyword evidence="2" id="KW-0812">Transmembrane</keyword>
<gene>
    <name evidence="3" type="ORF">ACERZ8_15160</name>
</gene>
<name>A0ABW8UWC2_9RHOB</name>
<feature type="transmembrane region" description="Helical" evidence="2">
    <location>
        <begin position="165"/>
        <end position="187"/>
    </location>
</feature>
<proteinExistence type="predicted"/>
<accession>A0ABW8UWC2</accession>
<keyword evidence="2" id="KW-0472">Membrane</keyword>
<protein>
    <submittedName>
        <fullName evidence="3">Uncharacterized protein</fullName>
    </submittedName>
</protein>
<comment type="caution">
    <text evidence="3">The sequence shown here is derived from an EMBL/GenBank/DDBJ whole genome shotgun (WGS) entry which is preliminary data.</text>
</comment>
<evidence type="ECO:0000313" key="3">
    <source>
        <dbReference type="EMBL" id="MFL4471155.1"/>
    </source>
</evidence>
<evidence type="ECO:0000313" key="4">
    <source>
        <dbReference type="Proteomes" id="UP001627408"/>
    </source>
</evidence>
<feature type="region of interest" description="Disordered" evidence="1">
    <location>
        <begin position="274"/>
        <end position="293"/>
    </location>
</feature>
<evidence type="ECO:0000256" key="1">
    <source>
        <dbReference type="SAM" id="MobiDB-lite"/>
    </source>
</evidence>
<dbReference type="RefSeq" id="WP_407592988.1">
    <property type="nucleotide sequence ID" value="NZ_JBHDIY010000002.1"/>
</dbReference>
<dbReference type="Proteomes" id="UP001627408">
    <property type="component" value="Unassembled WGS sequence"/>
</dbReference>
<reference evidence="3 4" key="1">
    <citation type="submission" date="2024-08" db="EMBL/GenBank/DDBJ databases">
        <title>Tateyamaria sp. nov., isolated from marine algae.</title>
        <authorList>
            <person name="Choi B.J."/>
            <person name="Kim J.M."/>
            <person name="Lee J.K."/>
            <person name="Choi D.G."/>
            <person name="Bayburt H."/>
            <person name="Baek J.H."/>
            <person name="Han D.M."/>
            <person name="Jeon C.O."/>
        </authorList>
    </citation>
    <scope>NUCLEOTIDE SEQUENCE [LARGE SCALE GENOMIC DNA]</scope>
    <source>
        <strain evidence="3 4">KMU-156</strain>
    </source>
</reference>
<keyword evidence="2" id="KW-1133">Transmembrane helix</keyword>
<sequence length="293" mass="31810">MPTALQSPATEKIGVNSPFARNRRTHLARMFVLNDVVYNGRVGKNALSASVTGDDPATIQEVDRLNTSYLVFCADIDAVEEDGAPLPSDLTPEAQKRVRASYARTLWNTMEDELREVYVNCVGFDGVETADDFANYLDRCHVETTMPFHDYYLKLPTFHRLPVKLLLAAVGLPLVFTLLALLLAILGATEMPVIGTSPLVALVLGAVVTGIAAAIAVIYAIKNGEKPLPPGTYDDLPSVLKALYMQRKFSDFVVDTQGASDAVLHAQFGAFLDQHKPRDRNGPTQDPGVIGAP</sequence>
<organism evidence="3 4">
    <name type="scientific">Tateyamaria armeniaca</name>
    <dbReference type="NCBI Taxonomy" id="2518930"/>
    <lineage>
        <taxon>Bacteria</taxon>
        <taxon>Pseudomonadati</taxon>
        <taxon>Pseudomonadota</taxon>
        <taxon>Alphaproteobacteria</taxon>
        <taxon>Rhodobacterales</taxon>
        <taxon>Roseobacteraceae</taxon>
        <taxon>Tateyamaria</taxon>
    </lineage>
</organism>
<keyword evidence="4" id="KW-1185">Reference proteome</keyword>
<dbReference type="EMBL" id="JBHDIY010000002">
    <property type="protein sequence ID" value="MFL4471155.1"/>
    <property type="molecule type" value="Genomic_DNA"/>
</dbReference>
<evidence type="ECO:0000256" key="2">
    <source>
        <dbReference type="SAM" id="Phobius"/>
    </source>
</evidence>